<gene>
    <name evidence="3" type="ORF">GJ668_13230</name>
</gene>
<dbReference type="GO" id="GO:0006071">
    <property type="term" value="P:glycerol metabolic process"/>
    <property type="evidence" value="ECO:0007669"/>
    <property type="project" value="InterPro"/>
</dbReference>
<dbReference type="InterPro" id="IPR003797">
    <property type="entry name" value="DegV"/>
</dbReference>
<protein>
    <submittedName>
        <fullName evidence="3">DegV family EDD domain-containing protein</fullName>
    </submittedName>
</protein>
<evidence type="ECO:0000256" key="1">
    <source>
        <dbReference type="ARBA" id="ARBA00023121"/>
    </source>
</evidence>
<dbReference type="InterPro" id="IPR048394">
    <property type="entry name" value="FakA-like_M"/>
</dbReference>
<dbReference type="Pfam" id="PF02645">
    <property type="entry name" value="DegV"/>
    <property type="match status" value="1"/>
</dbReference>
<name>A0A6N8EG63_9GAMM</name>
<dbReference type="InterPro" id="IPR050270">
    <property type="entry name" value="DegV_domain_contain"/>
</dbReference>
<feature type="domain" description="DhaL" evidence="2">
    <location>
        <begin position="1"/>
        <end position="176"/>
    </location>
</feature>
<sequence>MTTLQEAFTAGYVSLSAWSDLLDRINVFPVADADTGANLRISLSPLRACTLTSAQTAEQIIHSATGNSGNIAAAFFSVLLQATSPAELPERIQAGYRKARKAVAVPKDGTMLSVFEALSELFASSPSLDAARCKDILADLQKTVLSTADIQADCRQAGVVDSGALGMYVFFDGFFQTLTGMDGERPSLFDLFHGYLTLDAKFRPPTSDAYCVDVFLAPTNERSLDPTELAHLGESLVVVPEQNSLKIHIHTLDPGMLHAQLADLGEVSHWSAEPLQAEAEADAAEAQSVAAGCLHIMTDAAGSLPRELARRYNISLLDSYIIHGDSARPESLCDPVQIYELMRHKYRLTTAQASLAERHQRYRTVLEEFGKTLYLCVGSAFTGNHAVALAWQEQQDRDQLLEVIDTGAASGRLGLIALLSARLAQRTADADAVRHHALHLSRACREYVFIDSLQYLAAGGRVSRSSGLFGHLLGLKPIISPTAAGVKKEGMVRSRDAQLAFACEKVRREITTPARAVLLLQHSDNEPWVREIAQPQLHSLLPGAEFHLVPLSLTSGVHMGPGTWSLAFAEEP</sequence>
<evidence type="ECO:0000259" key="2">
    <source>
        <dbReference type="PROSITE" id="PS51480"/>
    </source>
</evidence>
<dbReference type="InterPro" id="IPR043168">
    <property type="entry name" value="DegV_C"/>
</dbReference>
<dbReference type="RefSeq" id="WP_155450622.1">
    <property type="nucleotide sequence ID" value="NZ_WNKT01000030.1"/>
</dbReference>
<dbReference type="InterPro" id="IPR036117">
    <property type="entry name" value="DhaL_dom_sf"/>
</dbReference>
<dbReference type="OrthoDB" id="9760324at2"/>
<dbReference type="SUPFAM" id="SSF101473">
    <property type="entry name" value="DhaL-like"/>
    <property type="match status" value="1"/>
</dbReference>
<keyword evidence="4" id="KW-1185">Reference proteome</keyword>
<dbReference type="SUPFAM" id="SSF82549">
    <property type="entry name" value="DAK1/DegV-like"/>
    <property type="match status" value="1"/>
</dbReference>
<accession>A0A6N8EG63</accession>
<reference evidence="3 4" key="1">
    <citation type="submission" date="2019-11" db="EMBL/GenBank/DDBJ databases">
        <title>Whole-genome sequence of the anaerobic purple sulfur bacterium Allochromatium palmeri DSM 15591.</title>
        <authorList>
            <person name="Kyndt J.A."/>
            <person name="Meyer T.E."/>
        </authorList>
    </citation>
    <scope>NUCLEOTIDE SEQUENCE [LARGE SCALE GENOMIC DNA]</scope>
    <source>
        <strain evidence="3 4">DSM 15591</strain>
    </source>
</reference>
<dbReference type="AlphaFoldDB" id="A0A6N8EG63"/>
<dbReference type="Proteomes" id="UP000434044">
    <property type="component" value="Unassembled WGS sequence"/>
</dbReference>
<dbReference type="PROSITE" id="PS51480">
    <property type="entry name" value="DHAL"/>
    <property type="match status" value="1"/>
</dbReference>
<dbReference type="Pfam" id="PF21645">
    <property type="entry name" value="FakA-like_M"/>
    <property type="match status" value="1"/>
</dbReference>
<comment type="caution">
    <text evidence="3">The sequence shown here is derived from an EMBL/GenBank/DDBJ whole genome shotgun (WGS) entry which is preliminary data.</text>
</comment>
<dbReference type="EMBL" id="WNKT01000030">
    <property type="protein sequence ID" value="MTW22048.1"/>
    <property type="molecule type" value="Genomic_DNA"/>
</dbReference>
<dbReference type="InterPro" id="IPR004007">
    <property type="entry name" value="DhaL_dom"/>
</dbReference>
<dbReference type="NCBIfam" id="TIGR00762">
    <property type="entry name" value="DegV"/>
    <property type="match status" value="1"/>
</dbReference>
<dbReference type="Gene3D" id="3.30.1180.10">
    <property type="match status" value="1"/>
</dbReference>
<dbReference type="PANTHER" id="PTHR33434">
    <property type="entry name" value="DEGV DOMAIN-CONTAINING PROTEIN DR_1986-RELATED"/>
    <property type="match status" value="1"/>
</dbReference>
<dbReference type="Pfam" id="PF02734">
    <property type="entry name" value="Dak2"/>
    <property type="match status" value="1"/>
</dbReference>
<dbReference type="GO" id="GO:0008289">
    <property type="term" value="F:lipid binding"/>
    <property type="evidence" value="ECO:0007669"/>
    <property type="project" value="UniProtKB-KW"/>
</dbReference>
<evidence type="ECO:0000313" key="3">
    <source>
        <dbReference type="EMBL" id="MTW22048.1"/>
    </source>
</evidence>
<dbReference type="Gene3D" id="3.40.50.10170">
    <property type="match status" value="1"/>
</dbReference>
<dbReference type="GO" id="GO:0004371">
    <property type="term" value="F:glycerone kinase activity"/>
    <property type="evidence" value="ECO:0007669"/>
    <property type="project" value="InterPro"/>
</dbReference>
<keyword evidence="1" id="KW-0446">Lipid-binding</keyword>
<dbReference type="Gene3D" id="1.25.40.340">
    <property type="match status" value="1"/>
</dbReference>
<organism evidence="3 4">
    <name type="scientific">Allochromatium palmeri</name>
    <dbReference type="NCBI Taxonomy" id="231048"/>
    <lineage>
        <taxon>Bacteria</taxon>
        <taxon>Pseudomonadati</taxon>
        <taxon>Pseudomonadota</taxon>
        <taxon>Gammaproteobacteria</taxon>
        <taxon>Chromatiales</taxon>
        <taxon>Chromatiaceae</taxon>
        <taxon>Allochromatium</taxon>
    </lineage>
</organism>
<evidence type="ECO:0000313" key="4">
    <source>
        <dbReference type="Proteomes" id="UP000434044"/>
    </source>
</evidence>
<dbReference type="PANTHER" id="PTHR33434:SF2">
    <property type="entry name" value="FATTY ACID-BINDING PROTEIN TM_1468"/>
    <property type="match status" value="1"/>
</dbReference>
<dbReference type="PROSITE" id="PS51482">
    <property type="entry name" value="DEGV"/>
    <property type="match status" value="1"/>
</dbReference>
<dbReference type="SMART" id="SM01120">
    <property type="entry name" value="Dak2"/>
    <property type="match status" value="1"/>
</dbReference>
<proteinExistence type="predicted"/>